<protein>
    <recommendedName>
        <fullName evidence="3">Carbohydrate kinase PfkB domain-containing protein</fullName>
    </recommendedName>
</protein>
<dbReference type="PANTHER" id="PTHR46969">
    <property type="entry name" value="BIFUNCTIONAL PROTEIN HLDE"/>
    <property type="match status" value="1"/>
</dbReference>
<dbReference type="STRING" id="1802312.A3C06_02835"/>
<comment type="caution">
    <text evidence="4">The sequence shown here is derived from an EMBL/GenBank/DDBJ whole genome shotgun (WGS) entry which is preliminary data.</text>
</comment>
<name>A0A1G2MRK9_9BACT</name>
<dbReference type="Proteomes" id="UP000177565">
    <property type="component" value="Unassembled WGS sequence"/>
</dbReference>
<dbReference type="PANTHER" id="PTHR46969:SF1">
    <property type="entry name" value="BIFUNCTIONAL PROTEIN HLDE"/>
    <property type="match status" value="1"/>
</dbReference>
<dbReference type="EMBL" id="MHRQ01000020">
    <property type="protein sequence ID" value="OHA26488.1"/>
    <property type="molecule type" value="Genomic_DNA"/>
</dbReference>
<dbReference type="GO" id="GO:0033786">
    <property type="term" value="F:heptose-1-phosphate adenylyltransferase activity"/>
    <property type="evidence" value="ECO:0007669"/>
    <property type="project" value="TreeGrafter"/>
</dbReference>
<dbReference type="InterPro" id="IPR002173">
    <property type="entry name" value="Carboh/pur_kinase_PfkB_CS"/>
</dbReference>
<dbReference type="SUPFAM" id="SSF53613">
    <property type="entry name" value="Ribokinase-like"/>
    <property type="match status" value="1"/>
</dbReference>
<evidence type="ECO:0000256" key="1">
    <source>
        <dbReference type="ARBA" id="ARBA00022679"/>
    </source>
</evidence>
<dbReference type="GO" id="GO:0033785">
    <property type="term" value="F:heptose 7-phosphate kinase activity"/>
    <property type="evidence" value="ECO:0007669"/>
    <property type="project" value="TreeGrafter"/>
</dbReference>
<dbReference type="InterPro" id="IPR011611">
    <property type="entry name" value="PfkB_dom"/>
</dbReference>
<dbReference type="AlphaFoldDB" id="A0A1G2MRK9"/>
<dbReference type="GO" id="GO:0005829">
    <property type="term" value="C:cytosol"/>
    <property type="evidence" value="ECO:0007669"/>
    <property type="project" value="TreeGrafter"/>
</dbReference>
<keyword evidence="2" id="KW-0418">Kinase</keyword>
<evidence type="ECO:0000313" key="5">
    <source>
        <dbReference type="Proteomes" id="UP000177565"/>
    </source>
</evidence>
<accession>A0A1G2MRK9</accession>
<reference evidence="4 5" key="1">
    <citation type="journal article" date="2016" name="Nat. Commun.">
        <title>Thousands of microbial genomes shed light on interconnected biogeochemical processes in an aquifer system.</title>
        <authorList>
            <person name="Anantharaman K."/>
            <person name="Brown C.T."/>
            <person name="Hug L.A."/>
            <person name="Sharon I."/>
            <person name="Castelle C.J."/>
            <person name="Probst A.J."/>
            <person name="Thomas B.C."/>
            <person name="Singh A."/>
            <person name="Wilkins M.J."/>
            <person name="Karaoz U."/>
            <person name="Brodie E.L."/>
            <person name="Williams K.H."/>
            <person name="Hubbard S.S."/>
            <person name="Banfield J.F."/>
        </authorList>
    </citation>
    <scope>NUCLEOTIDE SEQUENCE [LARGE SCALE GENOMIC DNA]</scope>
</reference>
<proteinExistence type="predicted"/>
<dbReference type="Gene3D" id="3.40.1190.20">
    <property type="match status" value="2"/>
</dbReference>
<evidence type="ECO:0000313" key="4">
    <source>
        <dbReference type="EMBL" id="OHA26488.1"/>
    </source>
</evidence>
<dbReference type="PROSITE" id="PS00584">
    <property type="entry name" value="PFKB_KINASES_2"/>
    <property type="match status" value="1"/>
</dbReference>
<dbReference type="Pfam" id="PF00294">
    <property type="entry name" value="PfkB"/>
    <property type="match status" value="1"/>
</dbReference>
<gene>
    <name evidence="4" type="ORF">A3C06_02835</name>
</gene>
<evidence type="ECO:0000256" key="2">
    <source>
        <dbReference type="ARBA" id="ARBA00022777"/>
    </source>
</evidence>
<organism evidence="4 5">
    <name type="scientific">Candidatus Taylorbacteria bacterium RIFCSPHIGHO2_02_FULL_46_13</name>
    <dbReference type="NCBI Taxonomy" id="1802312"/>
    <lineage>
        <taxon>Bacteria</taxon>
        <taxon>Candidatus Tayloriibacteriota</taxon>
    </lineage>
</organism>
<evidence type="ECO:0000259" key="3">
    <source>
        <dbReference type="Pfam" id="PF00294"/>
    </source>
</evidence>
<feature type="domain" description="Carbohydrate kinase PfkB" evidence="3">
    <location>
        <begin position="129"/>
        <end position="242"/>
    </location>
</feature>
<dbReference type="InterPro" id="IPR029056">
    <property type="entry name" value="Ribokinase-like"/>
</dbReference>
<keyword evidence="1" id="KW-0808">Transferase</keyword>
<sequence>MKKILVIGESCRDIFVYCKAERLAPDVPIPVLSVVEQKDNPGMAKNVERNIRSIYKACKILTNPGWQKVTKTRYMHASSNHAFLRVDTDHRIKRIHIRQAPLHTYELIAISDYNKGYLTEGDIRYICENHSNVFIDTKKVLGEWAAKAKYIKINNYEYERSKSHISDALKDKIIVTKGARGATFQGNLYPVPRKVEVRDSSGAGDSFFAALVVHYAKSGDIEKAITFANTCASTVVQLKGVSVIVER</sequence>